<keyword evidence="7 9" id="KW-0676">Redox-active center</keyword>
<dbReference type="EC" id="1.11.1.25" evidence="3 9"/>
<feature type="active site" description="Cysteine sulfenic acid (-SOH) intermediate" evidence="8">
    <location>
        <position position="50"/>
    </location>
</feature>
<dbReference type="GO" id="GO:0005737">
    <property type="term" value="C:cytoplasm"/>
    <property type="evidence" value="ECO:0000318"/>
    <property type="project" value="GO_Central"/>
</dbReference>
<keyword evidence="5 9" id="KW-0049">Antioxidant</keyword>
<evidence type="ECO:0000256" key="1">
    <source>
        <dbReference type="ARBA" id="ARBA00001711"/>
    </source>
</evidence>
<evidence type="ECO:0000256" key="4">
    <source>
        <dbReference type="ARBA" id="ARBA00022559"/>
    </source>
</evidence>
<name>D8TAW2_SELML</name>
<dbReference type="Proteomes" id="UP000001514">
    <property type="component" value="Unassembled WGS sequence"/>
</dbReference>
<evidence type="ECO:0000259" key="10">
    <source>
        <dbReference type="Pfam" id="PF08534"/>
    </source>
</evidence>
<dbReference type="GO" id="GO:0042744">
    <property type="term" value="P:hydrogen peroxide catabolic process"/>
    <property type="evidence" value="ECO:0000318"/>
    <property type="project" value="GO_Central"/>
</dbReference>
<dbReference type="Gramene" id="EFJ06196">
    <property type="protein sequence ID" value="EFJ06196"/>
    <property type="gene ID" value="SELMODRAFT_135849"/>
</dbReference>
<dbReference type="PANTHER" id="PTHR10430:SF8">
    <property type="entry name" value="PEROXIREDOXIN-2A-RELATED"/>
    <property type="match status" value="1"/>
</dbReference>
<gene>
    <name evidence="11" type="ORF">SELMODRAFT_135849</name>
</gene>
<dbReference type="GO" id="GO:0034599">
    <property type="term" value="P:cellular response to oxidative stress"/>
    <property type="evidence" value="ECO:0000318"/>
    <property type="project" value="GO_Central"/>
</dbReference>
<dbReference type="InterPro" id="IPR036249">
    <property type="entry name" value="Thioredoxin-like_sf"/>
</dbReference>
<evidence type="ECO:0000256" key="5">
    <source>
        <dbReference type="ARBA" id="ARBA00022862"/>
    </source>
</evidence>
<dbReference type="SUPFAM" id="SSF52833">
    <property type="entry name" value="Thioredoxin-like"/>
    <property type="match status" value="1"/>
</dbReference>
<dbReference type="GO" id="GO:0008379">
    <property type="term" value="F:thioredoxin peroxidase activity"/>
    <property type="evidence" value="ECO:0000318"/>
    <property type="project" value="GO_Central"/>
</dbReference>
<reference evidence="11 12" key="1">
    <citation type="journal article" date="2011" name="Science">
        <title>The Selaginella genome identifies genetic changes associated with the evolution of vascular plants.</title>
        <authorList>
            <person name="Banks J.A."/>
            <person name="Nishiyama T."/>
            <person name="Hasebe M."/>
            <person name="Bowman J.L."/>
            <person name="Gribskov M."/>
            <person name="dePamphilis C."/>
            <person name="Albert V.A."/>
            <person name="Aono N."/>
            <person name="Aoyama T."/>
            <person name="Ambrose B.A."/>
            <person name="Ashton N.W."/>
            <person name="Axtell M.J."/>
            <person name="Barker E."/>
            <person name="Barker M.S."/>
            <person name="Bennetzen J.L."/>
            <person name="Bonawitz N.D."/>
            <person name="Chapple C."/>
            <person name="Cheng C."/>
            <person name="Correa L.G."/>
            <person name="Dacre M."/>
            <person name="DeBarry J."/>
            <person name="Dreyer I."/>
            <person name="Elias M."/>
            <person name="Engstrom E.M."/>
            <person name="Estelle M."/>
            <person name="Feng L."/>
            <person name="Finet C."/>
            <person name="Floyd S.K."/>
            <person name="Frommer W.B."/>
            <person name="Fujita T."/>
            <person name="Gramzow L."/>
            <person name="Gutensohn M."/>
            <person name="Harholt J."/>
            <person name="Hattori M."/>
            <person name="Heyl A."/>
            <person name="Hirai T."/>
            <person name="Hiwatashi Y."/>
            <person name="Ishikawa M."/>
            <person name="Iwata M."/>
            <person name="Karol K.G."/>
            <person name="Koehler B."/>
            <person name="Kolukisaoglu U."/>
            <person name="Kubo M."/>
            <person name="Kurata T."/>
            <person name="Lalonde S."/>
            <person name="Li K."/>
            <person name="Li Y."/>
            <person name="Litt A."/>
            <person name="Lyons E."/>
            <person name="Manning G."/>
            <person name="Maruyama T."/>
            <person name="Michael T.P."/>
            <person name="Mikami K."/>
            <person name="Miyazaki S."/>
            <person name="Morinaga S."/>
            <person name="Murata T."/>
            <person name="Mueller-Roeber B."/>
            <person name="Nelson D.R."/>
            <person name="Obara M."/>
            <person name="Oguri Y."/>
            <person name="Olmstead R.G."/>
            <person name="Onodera N."/>
            <person name="Petersen B.L."/>
            <person name="Pils B."/>
            <person name="Prigge M."/>
            <person name="Rensing S.A."/>
            <person name="Riano-Pachon D.M."/>
            <person name="Roberts A.W."/>
            <person name="Sato Y."/>
            <person name="Scheller H.V."/>
            <person name="Schulz B."/>
            <person name="Schulz C."/>
            <person name="Shakirov E.V."/>
            <person name="Shibagaki N."/>
            <person name="Shinohara N."/>
            <person name="Shippen D.E."/>
            <person name="Soerensen I."/>
            <person name="Sotooka R."/>
            <person name="Sugimoto N."/>
            <person name="Sugita M."/>
            <person name="Sumikawa N."/>
            <person name="Tanurdzic M."/>
            <person name="Theissen G."/>
            <person name="Ulvskov P."/>
            <person name="Wakazuki S."/>
            <person name="Weng J.K."/>
            <person name="Willats W.W."/>
            <person name="Wipf D."/>
            <person name="Wolf P.G."/>
            <person name="Yang L."/>
            <person name="Zimmer A.D."/>
            <person name="Zhu Q."/>
            <person name="Mitros T."/>
            <person name="Hellsten U."/>
            <person name="Loque D."/>
            <person name="Otillar R."/>
            <person name="Salamov A."/>
            <person name="Schmutz J."/>
            <person name="Shapiro H."/>
            <person name="Lindquist E."/>
            <person name="Lucas S."/>
            <person name="Rokhsar D."/>
            <person name="Grigoriev I.V."/>
        </authorList>
    </citation>
    <scope>NUCLEOTIDE SEQUENCE [LARGE SCALE GENOMIC DNA]</scope>
</reference>
<dbReference type="HOGENOM" id="CLU_072440_1_2_1"/>
<sequence length="183" mass="20381">MIQLGDTLPDGILYHIDAATRILHILSIRHLFAHKRVLLLGVPGAYTPSCRQVTFFPRSCLISSYSLRLSSVEHIPGYISKAPSLHAKGITNIYCLTVNDPFVTHQWSKTFADNNDAVRFLADGSATFTKALGMDIDLTRHGMGVRGRRFVLFADNLRVRKLIVEYPGEAANIAVDDVLKLFI</sequence>
<dbReference type="GO" id="GO:0045454">
    <property type="term" value="P:cell redox homeostasis"/>
    <property type="evidence" value="ECO:0000318"/>
    <property type="project" value="GO_Central"/>
</dbReference>
<comment type="similarity">
    <text evidence="2 9">Belongs to the peroxiredoxin family. Prx5 subfamily.</text>
</comment>
<evidence type="ECO:0000256" key="7">
    <source>
        <dbReference type="ARBA" id="ARBA00023284"/>
    </source>
</evidence>
<dbReference type="InterPro" id="IPR037944">
    <property type="entry name" value="PRX5-like"/>
</dbReference>
<dbReference type="PANTHER" id="PTHR10430">
    <property type="entry name" value="PEROXIREDOXIN"/>
    <property type="match status" value="1"/>
</dbReference>
<dbReference type="AlphaFoldDB" id="D8TAW2"/>
<evidence type="ECO:0000313" key="11">
    <source>
        <dbReference type="EMBL" id="EFJ06196.1"/>
    </source>
</evidence>
<organism evidence="12">
    <name type="scientific">Selaginella moellendorffii</name>
    <name type="common">Spikemoss</name>
    <dbReference type="NCBI Taxonomy" id="88036"/>
    <lineage>
        <taxon>Eukaryota</taxon>
        <taxon>Viridiplantae</taxon>
        <taxon>Streptophyta</taxon>
        <taxon>Embryophyta</taxon>
        <taxon>Tracheophyta</taxon>
        <taxon>Lycopodiopsida</taxon>
        <taxon>Selaginellales</taxon>
        <taxon>Selaginellaceae</taxon>
        <taxon>Selaginella</taxon>
    </lineage>
</organism>
<dbReference type="CDD" id="cd03013">
    <property type="entry name" value="PRX5_like"/>
    <property type="match status" value="1"/>
</dbReference>
<evidence type="ECO:0000256" key="9">
    <source>
        <dbReference type="RuleBase" id="RU366011"/>
    </source>
</evidence>
<evidence type="ECO:0000256" key="3">
    <source>
        <dbReference type="ARBA" id="ARBA00013016"/>
    </source>
</evidence>
<dbReference type="STRING" id="88036.D8TAW2"/>
<comment type="function">
    <text evidence="9">Thiol-specific peroxidase that catalyzes the reduction of hydrogen peroxide and organic hydroperoxides to water and alcohols, respectively. Plays a role in cell protection against oxidative stress by detoxifying peroxides.</text>
</comment>
<dbReference type="Gene3D" id="3.40.30.10">
    <property type="entry name" value="Glutaredoxin"/>
    <property type="match status" value="1"/>
</dbReference>
<protein>
    <recommendedName>
        <fullName evidence="3 9">Glutaredoxin-dependent peroxiredoxin</fullName>
        <ecNumber evidence="3 9">1.11.1.25</ecNumber>
    </recommendedName>
</protein>
<feature type="domain" description="Redoxin" evidence="10">
    <location>
        <begin position="5"/>
        <end position="168"/>
    </location>
</feature>
<dbReference type="KEGG" id="smo:SELMODRAFT_135849"/>
<evidence type="ECO:0000313" key="12">
    <source>
        <dbReference type="Proteomes" id="UP000001514"/>
    </source>
</evidence>
<dbReference type="InterPro" id="IPR013740">
    <property type="entry name" value="Redoxin"/>
</dbReference>
<keyword evidence="6 9" id="KW-0560">Oxidoreductase</keyword>
<proteinExistence type="inferred from homology"/>
<keyword evidence="12" id="KW-1185">Reference proteome</keyword>
<dbReference type="EMBL" id="GL377705">
    <property type="protein sequence ID" value="EFJ06196.1"/>
    <property type="molecule type" value="Genomic_DNA"/>
</dbReference>
<dbReference type="Pfam" id="PF08534">
    <property type="entry name" value="Redoxin"/>
    <property type="match status" value="1"/>
</dbReference>
<evidence type="ECO:0000256" key="8">
    <source>
        <dbReference type="PIRSR" id="PIRSR637944-1"/>
    </source>
</evidence>
<dbReference type="eggNOG" id="KOG0541">
    <property type="taxonomic scope" value="Eukaryota"/>
</dbReference>
<keyword evidence="4 9" id="KW-0575">Peroxidase</keyword>
<evidence type="ECO:0000256" key="2">
    <source>
        <dbReference type="ARBA" id="ARBA00010505"/>
    </source>
</evidence>
<evidence type="ECO:0000256" key="6">
    <source>
        <dbReference type="ARBA" id="ARBA00023002"/>
    </source>
</evidence>
<dbReference type="InParanoid" id="D8TAW2"/>
<accession>D8TAW2</accession>
<comment type="catalytic activity">
    <reaction evidence="1">
        <text>[glutaredoxin]-dithiol + a hydroperoxide = [glutaredoxin]-disulfide + an alcohol + H2O</text>
        <dbReference type="Rhea" id="RHEA:62624"/>
        <dbReference type="Rhea" id="RHEA-COMP:10729"/>
        <dbReference type="Rhea" id="RHEA-COMP:10730"/>
        <dbReference type="ChEBI" id="CHEBI:15377"/>
        <dbReference type="ChEBI" id="CHEBI:29950"/>
        <dbReference type="ChEBI" id="CHEBI:30879"/>
        <dbReference type="ChEBI" id="CHEBI:35924"/>
        <dbReference type="ChEBI" id="CHEBI:50058"/>
        <dbReference type="EC" id="1.11.1.25"/>
    </reaction>
</comment>